<keyword evidence="4" id="KW-0238">DNA-binding</keyword>
<dbReference type="PANTHER" id="PTHR12198">
    <property type="entry name" value="HOMEOBOX PROTEIN PROSPERO/PROX-1/CEH-26"/>
    <property type="match status" value="1"/>
</dbReference>
<evidence type="ECO:0000256" key="9">
    <source>
        <dbReference type="SAM" id="Coils"/>
    </source>
</evidence>
<evidence type="ECO:0000256" key="4">
    <source>
        <dbReference type="ARBA" id="ARBA00023125"/>
    </source>
</evidence>
<dbReference type="GO" id="GO:0000978">
    <property type="term" value="F:RNA polymerase II cis-regulatory region sequence-specific DNA binding"/>
    <property type="evidence" value="ECO:0007669"/>
    <property type="project" value="TreeGrafter"/>
</dbReference>
<dbReference type="Pfam" id="PF05044">
    <property type="entry name" value="HPD"/>
    <property type="match status" value="1"/>
</dbReference>
<reference evidence="12" key="1">
    <citation type="submission" date="2020-11" db="EMBL/GenBank/DDBJ databases">
        <authorList>
            <person name="Tran Van P."/>
        </authorList>
    </citation>
    <scope>NUCLEOTIDE SEQUENCE</scope>
</reference>
<feature type="compositionally biased region" description="Gly residues" evidence="10">
    <location>
        <begin position="212"/>
        <end position="224"/>
    </location>
</feature>
<evidence type="ECO:0000256" key="2">
    <source>
        <dbReference type="ARBA" id="ARBA00022473"/>
    </source>
</evidence>
<dbReference type="InterPro" id="IPR037131">
    <property type="entry name" value="Homeo_prospero_dom_sf"/>
</dbReference>
<dbReference type="GO" id="GO:0005634">
    <property type="term" value="C:nucleus"/>
    <property type="evidence" value="ECO:0007669"/>
    <property type="project" value="UniProtKB-SubCell"/>
</dbReference>
<feature type="compositionally biased region" description="Basic and acidic residues" evidence="10">
    <location>
        <begin position="263"/>
        <end position="272"/>
    </location>
</feature>
<dbReference type="PROSITE" id="PS51818">
    <property type="entry name" value="HOMEO_PROSPERO"/>
    <property type="match status" value="1"/>
</dbReference>
<feature type="region of interest" description="Disordered" evidence="10">
    <location>
        <begin position="773"/>
        <end position="795"/>
    </location>
</feature>
<evidence type="ECO:0000256" key="5">
    <source>
        <dbReference type="ARBA" id="ARBA00023155"/>
    </source>
</evidence>
<keyword evidence="3" id="KW-0805">Transcription regulation</keyword>
<keyword evidence="7" id="KW-0539">Nucleus</keyword>
<evidence type="ECO:0000313" key="12">
    <source>
        <dbReference type="EMBL" id="CAD7638686.1"/>
    </source>
</evidence>
<feature type="compositionally biased region" description="Polar residues" evidence="10">
    <location>
        <begin position="273"/>
        <end position="295"/>
    </location>
</feature>
<evidence type="ECO:0000256" key="3">
    <source>
        <dbReference type="ARBA" id="ARBA00023015"/>
    </source>
</evidence>
<dbReference type="InterPro" id="IPR039350">
    <property type="entry name" value="Prospero_homeodomain"/>
</dbReference>
<organism evidence="12">
    <name type="scientific">Oppiella nova</name>
    <dbReference type="NCBI Taxonomy" id="334625"/>
    <lineage>
        <taxon>Eukaryota</taxon>
        <taxon>Metazoa</taxon>
        <taxon>Ecdysozoa</taxon>
        <taxon>Arthropoda</taxon>
        <taxon>Chelicerata</taxon>
        <taxon>Arachnida</taxon>
        <taxon>Acari</taxon>
        <taxon>Acariformes</taxon>
        <taxon>Sarcoptiformes</taxon>
        <taxon>Oribatida</taxon>
        <taxon>Brachypylina</taxon>
        <taxon>Oppioidea</taxon>
        <taxon>Oppiidae</taxon>
        <taxon>Oppiella</taxon>
    </lineage>
</organism>
<dbReference type="InterPro" id="IPR009057">
    <property type="entry name" value="Homeodomain-like_sf"/>
</dbReference>
<comment type="subcellular location">
    <subcellularLocation>
        <location evidence="1">Nucleus</location>
    </subcellularLocation>
</comment>
<feature type="region of interest" description="Disordered" evidence="10">
    <location>
        <begin position="620"/>
        <end position="639"/>
    </location>
</feature>
<keyword evidence="6" id="KW-0804">Transcription</keyword>
<dbReference type="OrthoDB" id="10038576at2759"/>
<gene>
    <name evidence="12" type="ORF">ONB1V03_LOCUS1542</name>
</gene>
<dbReference type="Proteomes" id="UP000728032">
    <property type="component" value="Unassembled WGS sequence"/>
</dbReference>
<evidence type="ECO:0000256" key="7">
    <source>
        <dbReference type="ARBA" id="ARBA00023242"/>
    </source>
</evidence>
<dbReference type="SUPFAM" id="SSF46689">
    <property type="entry name" value="Homeodomain-like"/>
    <property type="match status" value="1"/>
</dbReference>
<evidence type="ECO:0000313" key="13">
    <source>
        <dbReference type="Proteomes" id="UP000728032"/>
    </source>
</evidence>
<feature type="region of interest" description="Disordered" evidence="10">
    <location>
        <begin position="190"/>
        <end position="299"/>
    </location>
</feature>
<name>A0A7R9LBM8_9ACAR</name>
<dbReference type="EMBL" id="CAJPVJ010000283">
    <property type="protein sequence ID" value="CAG2161941.1"/>
    <property type="molecule type" value="Genomic_DNA"/>
</dbReference>
<dbReference type="AlphaFoldDB" id="A0A7R9LBM8"/>
<protein>
    <recommendedName>
        <fullName evidence="8">Homeobox protein prospero</fullName>
    </recommendedName>
</protein>
<evidence type="ECO:0000256" key="1">
    <source>
        <dbReference type="ARBA" id="ARBA00004123"/>
    </source>
</evidence>
<dbReference type="GO" id="GO:0048468">
    <property type="term" value="P:cell development"/>
    <property type="evidence" value="ECO:0007669"/>
    <property type="project" value="UniProtKB-ARBA"/>
</dbReference>
<proteinExistence type="predicted"/>
<feature type="compositionally biased region" description="Polar residues" evidence="10">
    <location>
        <begin position="773"/>
        <end position="789"/>
    </location>
</feature>
<dbReference type="EMBL" id="OC915108">
    <property type="protein sequence ID" value="CAD7638686.1"/>
    <property type="molecule type" value="Genomic_DNA"/>
</dbReference>
<feature type="compositionally biased region" description="Low complexity" evidence="10">
    <location>
        <begin position="199"/>
        <end position="211"/>
    </location>
</feature>
<evidence type="ECO:0000256" key="6">
    <source>
        <dbReference type="ARBA" id="ARBA00023163"/>
    </source>
</evidence>
<dbReference type="Gene3D" id="1.10.10.500">
    <property type="entry name" value="Homeo-prospero domain"/>
    <property type="match status" value="1"/>
</dbReference>
<keyword evidence="5" id="KW-0371">Homeobox</keyword>
<accession>A0A7R9LBM8</accession>
<feature type="domain" description="Prospero" evidence="11">
    <location>
        <begin position="908"/>
        <end position="1075"/>
    </location>
</feature>
<dbReference type="GO" id="GO:0010001">
    <property type="term" value="P:glial cell differentiation"/>
    <property type="evidence" value="ECO:0007669"/>
    <property type="project" value="UniProtKB-ARBA"/>
</dbReference>
<keyword evidence="13" id="KW-1185">Reference proteome</keyword>
<keyword evidence="2" id="KW-0217">Developmental protein</keyword>
<dbReference type="FunFam" id="1.10.10.500:FF:000002">
    <property type="entry name" value="Prospero homeobox 3"/>
    <property type="match status" value="1"/>
</dbReference>
<evidence type="ECO:0000256" key="10">
    <source>
        <dbReference type="SAM" id="MobiDB-lite"/>
    </source>
</evidence>
<dbReference type="GO" id="GO:0000981">
    <property type="term" value="F:DNA-binding transcription factor activity, RNA polymerase II-specific"/>
    <property type="evidence" value="ECO:0007669"/>
    <property type="project" value="TreeGrafter"/>
</dbReference>
<keyword evidence="9" id="KW-0175">Coiled coil</keyword>
<sequence length="1075" mass="118070">MSSEEDSSMDVMSDQSLKGCKIKRTRQRVDAGEPRNSYASIANFSSRGGYLNHQYHQYSNSLNISPNSKFIGDIIAKSSENNSSKANANDMIVIEETVMQLVNGGLSAPPFVNGGANGLNSVTLKTETNNNNINTNNTSNCINNNSSHSSELEFNFKTSGSYLSSKSLSEVSAPGAHLLRDILQTGRKFAENSGEADQSNHSNQSQPNSSGNGVGKGGKAGEGGLSQCSDASDLDEEESERPDSRDDEGMDHIINSTDQSSPIKDKSLHESSRSPSPTASAQSNRPNTHNSNSGSAIDVKRARVENIVSNMLLGGNGPSLGGLKGGNGDAMNVSVNGCKKRKLYQPQQSKLNGPPDEDEEVEYLADEEDDDEDIVSQIDLSAKRAKTENRDDLRRQLEDMQSQLIAMRQRYVELFEAQQLQAHQKQLSLTSSPVNLTTAISAEDECDTEMEEMASDKGPTTPVSQMSEMTNRDMSANATPTAHNPNTGAGDASHFLDEARRLISEQEKIARRSDRQSCIVRTAGSLSSTPAPTTDMDWLIDSLKTDIQSSVMQIIDTTFAKFLTKRPTNQKLNFDSNESKNEITILSQMLDSKSPRTKVIDRGAAIGAANIGNAMKTNLNGHSSRGSPFSLPTETAPAPRPTPFSFPTPNFKSPFYMPNVAPVGAQMPQQPALIPSALAHHFNSIASSLSQRSDQSNNYSNRDIHNIPMNTNGHSNSHLFGRSPDEPLPEQTEAMALVVAPKRKRHKVTDTRITPRTVSRLLGQDSMLVCNREASSVSPPNSMNYQSHGPSQPPPPLVPVSLPTSVAIPNPSLHQTDLFGGANFPFGEHPRLSLFGDDSDLNRDGKSHSAVVSAVAHAAAAHHLHMLAASRASPDSLHGYPATVMPSLQYGRGGSDNGNEGSETNETQVTLTPMHLRKAKLMFFFVRYPSSAILKMFFPDIKFNKNNTAQLVKWFSNFRQRQSKVMKREFYYIQMEKYARQALSEGIKNSEELHVSHDSELLRVLNLHYNRNNHIDVPENFRYVSEQTLREFFKAVQSGKDSEQSWKKAIYKVIARLDDNVPEYFKSPNFLEQLE</sequence>
<evidence type="ECO:0000256" key="8">
    <source>
        <dbReference type="ARBA" id="ARBA00067423"/>
    </source>
</evidence>
<dbReference type="InterPro" id="IPR023082">
    <property type="entry name" value="Homeo_prospero_dom"/>
</dbReference>
<feature type="compositionally biased region" description="Acidic residues" evidence="10">
    <location>
        <begin position="232"/>
        <end position="249"/>
    </location>
</feature>
<evidence type="ECO:0000259" key="11">
    <source>
        <dbReference type="PROSITE" id="PS51818"/>
    </source>
</evidence>
<feature type="coiled-coil region" evidence="9">
    <location>
        <begin position="383"/>
        <end position="410"/>
    </location>
</feature>
<dbReference type="PANTHER" id="PTHR12198:SF0">
    <property type="entry name" value="HOMEOBOX PROTEIN PROSPERO"/>
    <property type="match status" value="1"/>
</dbReference>